<reference evidence="2" key="1">
    <citation type="submission" date="2016-01" db="EMBL/GenBank/DDBJ databases">
        <authorList>
            <person name="Mitreva M."/>
            <person name="Pepin K.H."/>
            <person name="Mihindukulasuriya K.A."/>
            <person name="Fulton R."/>
            <person name="Fronick C."/>
            <person name="O'Laughlin M."/>
            <person name="Miner T."/>
            <person name="Herter B."/>
            <person name="Rosa B.A."/>
            <person name="Cordes M."/>
            <person name="Tomlinson C."/>
            <person name="Wollam A."/>
            <person name="Palsikar V.B."/>
            <person name="Mardis E.R."/>
            <person name="Wilson R.K."/>
        </authorList>
    </citation>
    <scope>NUCLEOTIDE SEQUENCE [LARGE SCALE GENOMIC DNA]</scope>
    <source>
        <strain evidence="2">MJR7716</strain>
    </source>
</reference>
<name>A0A133QHM7_9BACT</name>
<dbReference type="OrthoDB" id="9803285at2"/>
<dbReference type="AlphaFoldDB" id="A0A133QHM7"/>
<dbReference type="InterPro" id="IPR022208">
    <property type="entry name" value="DUF3737"/>
</dbReference>
<dbReference type="InterPro" id="IPR012334">
    <property type="entry name" value="Pectin_lyas_fold"/>
</dbReference>
<dbReference type="eggNOG" id="COG5434">
    <property type="taxonomic scope" value="Bacteria"/>
</dbReference>
<dbReference type="RefSeq" id="WP_060940281.1">
    <property type="nucleotide sequence ID" value="NZ_KQ957204.1"/>
</dbReference>
<accession>A0A133QHM7</accession>
<sequence length="281" mass="32268">MEIIKDKKFGGERPLFGVKNARLENIEIVDGESGIKCCENLECDNSRFYGKYPWWHVDKSVITNCYFAVGSRSAIWYVTDMVMRDSVIDGPKFFREMKNLELENVKINDADETFWKVDGLKIKNVELHEGTYPFMFSKNIYVDGLVSDAKYVFQYCQNVEVHNAKITTKDSFWECENVTVYDSELNGEYLAWHSKNVRLVRCHISGEQPLCYLDGITLEDCTFDVGCDRVFEDSRNINATIKGAITEIKNPVSGKIVADKIGKITYDEFARGKNCVIEERG</sequence>
<dbReference type="EMBL" id="LRQG01000036">
    <property type="protein sequence ID" value="KXA42388.1"/>
    <property type="molecule type" value="Genomic_DNA"/>
</dbReference>
<evidence type="ECO:0000313" key="1">
    <source>
        <dbReference type="EMBL" id="KXA42388.1"/>
    </source>
</evidence>
<gene>
    <name evidence="1" type="ORF">HMPREF3226_00669</name>
</gene>
<comment type="caution">
    <text evidence="1">The sequence shown here is derived from an EMBL/GenBank/DDBJ whole genome shotgun (WGS) entry which is preliminary data.</text>
</comment>
<protein>
    <recommendedName>
        <fullName evidence="3">DUF3737 domain-containing protein</fullName>
    </recommendedName>
</protein>
<dbReference type="SUPFAM" id="SSF51126">
    <property type="entry name" value="Pectin lyase-like"/>
    <property type="match status" value="1"/>
</dbReference>
<organism evidence="1 2">
    <name type="scientific">Prevotella corporis</name>
    <dbReference type="NCBI Taxonomy" id="28128"/>
    <lineage>
        <taxon>Bacteria</taxon>
        <taxon>Pseudomonadati</taxon>
        <taxon>Bacteroidota</taxon>
        <taxon>Bacteroidia</taxon>
        <taxon>Bacteroidales</taxon>
        <taxon>Prevotellaceae</taxon>
        <taxon>Prevotella</taxon>
    </lineage>
</organism>
<dbReference type="PATRIC" id="fig|28128.5.peg.677"/>
<dbReference type="InterPro" id="IPR011050">
    <property type="entry name" value="Pectin_lyase_fold/virulence"/>
</dbReference>
<dbReference type="Gene3D" id="2.160.20.10">
    <property type="entry name" value="Single-stranded right-handed beta-helix, Pectin lyase-like"/>
    <property type="match status" value="1"/>
</dbReference>
<dbReference type="STRING" id="28128.HMPREF3226_00669"/>
<proteinExistence type="predicted"/>
<evidence type="ECO:0008006" key="3">
    <source>
        <dbReference type="Google" id="ProtNLM"/>
    </source>
</evidence>
<dbReference type="Proteomes" id="UP000070533">
    <property type="component" value="Unassembled WGS sequence"/>
</dbReference>
<evidence type="ECO:0000313" key="2">
    <source>
        <dbReference type="Proteomes" id="UP000070533"/>
    </source>
</evidence>
<dbReference type="Pfam" id="PF12541">
    <property type="entry name" value="DUF3737"/>
    <property type="match status" value="1"/>
</dbReference>
<keyword evidence="2" id="KW-1185">Reference proteome</keyword>